<dbReference type="EMBL" id="JAMSHJ010000006">
    <property type="protein sequence ID" value="KAI5397327.1"/>
    <property type="molecule type" value="Genomic_DNA"/>
</dbReference>
<evidence type="ECO:0000313" key="1">
    <source>
        <dbReference type="EMBL" id="KAI5397327.1"/>
    </source>
</evidence>
<sequence length="87" mass="9709">MKESDSKMKAEVLVLGAGRIVEGILNVTRIQLDVMDNASHFKNVSQLQFWKHPKSAARAMMSQLNAQGMKFVLPSLLKVIGIASYYE</sequence>
<protein>
    <submittedName>
        <fullName evidence="1">Uncharacterized protein</fullName>
    </submittedName>
</protein>
<accession>A0A9D5A4K0</accession>
<gene>
    <name evidence="1" type="ORF">KIW84_063225</name>
</gene>
<dbReference type="AlphaFoldDB" id="A0A9D5A4K0"/>
<name>A0A9D5A4K0_PEA</name>
<organism evidence="1 2">
    <name type="scientific">Pisum sativum</name>
    <name type="common">Garden pea</name>
    <name type="synonym">Lathyrus oleraceus</name>
    <dbReference type="NCBI Taxonomy" id="3888"/>
    <lineage>
        <taxon>Eukaryota</taxon>
        <taxon>Viridiplantae</taxon>
        <taxon>Streptophyta</taxon>
        <taxon>Embryophyta</taxon>
        <taxon>Tracheophyta</taxon>
        <taxon>Spermatophyta</taxon>
        <taxon>Magnoliopsida</taxon>
        <taxon>eudicotyledons</taxon>
        <taxon>Gunneridae</taxon>
        <taxon>Pentapetalae</taxon>
        <taxon>rosids</taxon>
        <taxon>fabids</taxon>
        <taxon>Fabales</taxon>
        <taxon>Fabaceae</taxon>
        <taxon>Papilionoideae</taxon>
        <taxon>50 kb inversion clade</taxon>
        <taxon>NPAAA clade</taxon>
        <taxon>Hologalegina</taxon>
        <taxon>IRL clade</taxon>
        <taxon>Fabeae</taxon>
        <taxon>Lathyrus</taxon>
    </lineage>
</organism>
<keyword evidence="2" id="KW-1185">Reference proteome</keyword>
<dbReference type="Proteomes" id="UP001058974">
    <property type="component" value="Chromosome 6"/>
</dbReference>
<comment type="caution">
    <text evidence="1">The sequence shown here is derived from an EMBL/GenBank/DDBJ whole genome shotgun (WGS) entry which is preliminary data.</text>
</comment>
<proteinExistence type="predicted"/>
<dbReference type="Gramene" id="Psat06G0322500-T1">
    <property type="protein sequence ID" value="KAI5397327.1"/>
    <property type="gene ID" value="KIW84_063225"/>
</dbReference>
<reference evidence="1 2" key="1">
    <citation type="journal article" date="2022" name="Nat. Genet.">
        <title>Improved pea reference genome and pan-genome highlight genomic features and evolutionary characteristics.</title>
        <authorList>
            <person name="Yang T."/>
            <person name="Liu R."/>
            <person name="Luo Y."/>
            <person name="Hu S."/>
            <person name="Wang D."/>
            <person name="Wang C."/>
            <person name="Pandey M.K."/>
            <person name="Ge S."/>
            <person name="Xu Q."/>
            <person name="Li N."/>
            <person name="Li G."/>
            <person name="Huang Y."/>
            <person name="Saxena R.K."/>
            <person name="Ji Y."/>
            <person name="Li M."/>
            <person name="Yan X."/>
            <person name="He Y."/>
            <person name="Liu Y."/>
            <person name="Wang X."/>
            <person name="Xiang C."/>
            <person name="Varshney R.K."/>
            <person name="Ding H."/>
            <person name="Gao S."/>
            <person name="Zong X."/>
        </authorList>
    </citation>
    <scope>NUCLEOTIDE SEQUENCE [LARGE SCALE GENOMIC DNA]</scope>
    <source>
        <strain evidence="1 2">cv. Zhongwan 6</strain>
    </source>
</reference>
<evidence type="ECO:0000313" key="2">
    <source>
        <dbReference type="Proteomes" id="UP001058974"/>
    </source>
</evidence>